<evidence type="ECO:0000313" key="2">
    <source>
        <dbReference type="Proteomes" id="UP000823046"/>
    </source>
</evidence>
<organism evidence="1 2">
    <name type="scientific">Cardiosporidium cionae</name>
    <dbReference type="NCBI Taxonomy" id="476202"/>
    <lineage>
        <taxon>Eukaryota</taxon>
        <taxon>Sar</taxon>
        <taxon>Alveolata</taxon>
        <taxon>Apicomplexa</taxon>
        <taxon>Aconoidasida</taxon>
        <taxon>Nephromycida</taxon>
        <taxon>Cardiosporidium</taxon>
    </lineage>
</organism>
<protein>
    <submittedName>
        <fullName evidence="1">Uncharacterized protein</fullName>
    </submittedName>
</protein>
<reference evidence="1 2" key="1">
    <citation type="journal article" date="2020" name="bioRxiv">
        <title>Metabolic contributions of an alphaproteobacterial endosymbiont in the apicomplexan Cardiosporidium cionae.</title>
        <authorList>
            <person name="Hunter E.S."/>
            <person name="Paight C.J."/>
            <person name="Lane C.E."/>
        </authorList>
    </citation>
    <scope>NUCLEOTIDE SEQUENCE [LARGE SCALE GENOMIC DNA]</scope>
    <source>
        <strain evidence="1">ESH_2018</strain>
    </source>
</reference>
<evidence type="ECO:0000313" key="1">
    <source>
        <dbReference type="EMBL" id="KAF8820705.1"/>
    </source>
</evidence>
<gene>
    <name evidence="1" type="ORF">IE077_002908</name>
</gene>
<sequence length="325" mass="38056">MAELQTYAHRSLISRKYLVAISIYCQEILDDDDSDHLRIYDENSLTPQYYIPFTDGQSNGKHTVGVQISTGAKEVPFQLEIFSNFPEKSILHGLYELMLADPADTKPHLNHGRLIWQKSTPHQDHYLYYDHSQNRWIINNKLQFKNPDPLASLLHSAPLPLSQKHADEKYSNHVPPSEFQWKVCPNKLQNGIRNGELYVKESTKTPHQNIMMQLNKVYLFNELEDIEDDESIFDGIWNDDTENEKHNHTGESYEDDENISFGSDDEWEILNSKDIFQTHWTFLSPEVYHTFHEKHDKFDHSEIYKNPVKHLTSNRHIGPVVDPEK</sequence>
<name>A0ABQ7JAM3_9APIC</name>
<keyword evidence="2" id="KW-1185">Reference proteome</keyword>
<comment type="caution">
    <text evidence="1">The sequence shown here is derived from an EMBL/GenBank/DDBJ whole genome shotgun (WGS) entry which is preliminary data.</text>
</comment>
<proteinExistence type="predicted"/>
<dbReference type="Proteomes" id="UP000823046">
    <property type="component" value="Unassembled WGS sequence"/>
</dbReference>
<accession>A0ABQ7JAM3</accession>
<dbReference type="EMBL" id="JADAQX010000321">
    <property type="protein sequence ID" value="KAF8820705.1"/>
    <property type="molecule type" value="Genomic_DNA"/>
</dbReference>